<dbReference type="Gene3D" id="1.10.287.500">
    <property type="entry name" value="Helix hairpin bin"/>
    <property type="match status" value="1"/>
</dbReference>
<feature type="compositionally biased region" description="Basic and acidic residues" evidence="1">
    <location>
        <begin position="313"/>
        <end position="326"/>
    </location>
</feature>
<name>A0A2T4ZIN2_9HYPH</name>
<feature type="region of interest" description="Disordered" evidence="1">
    <location>
        <begin position="257"/>
        <end position="285"/>
    </location>
</feature>
<sequence length="354" mass="37328">MTDVIQPPATRPQGSLVEADYEAIEQAVMETARGRWFLAEYARRNRHADTTAVLDAIGRLEGAMGSARPSGDLDRVRLDIREMAHAIARTKAEIAAIKPEGATAQSGHFEDASVELDAIVQATERATGDILSAAETIQEIAWTLREMGAENEVCDLIDTKTTDIYTACSFQDITGQRTRKVINVLRFLEERIDTMMAIWGEPLVAPAPAPPLMNEAAKAVSEEAALLNGPAKPGEGLVQSDVDMMLDDGLFADGQEAQSAPAAITPAPEPAPAAAAPGPATPVMAEPAPAARAPLVEDVPATARATAAAALSTDDRPLAETPRAPRTDAPLAPGLGAVEEIEKLSFVEKVALTS</sequence>
<dbReference type="AlphaFoldDB" id="A0A2T4ZIN2"/>
<dbReference type="EMBL" id="PZZL01000001">
    <property type="protein sequence ID" value="PTM61835.1"/>
    <property type="molecule type" value="Genomic_DNA"/>
</dbReference>
<feature type="region of interest" description="Disordered" evidence="1">
    <location>
        <begin position="307"/>
        <end position="333"/>
    </location>
</feature>
<protein>
    <submittedName>
        <fullName evidence="2">Chemotaxis regulatin CheY-phosphate phosphatase CheZ</fullName>
    </submittedName>
</protein>
<reference evidence="2 3" key="1">
    <citation type="submission" date="2018-04" db="EMBL/GenBank/DDBJ databases">
        <title>Genomic Encyclopedia of Archaeal and Bacterial Type Strains, Phase II (KMG-II): from individual species to whole genera.</title>
        <authorList>
            <person name="Goeker M."/>
        </authorList>
    </citation>
    <scope>NUCLEOTIDE SEQUENCE [LARGE SCALE GENOMIC DNA]</scope>
    <source>
        <strain evidence="2 3">DSM 25521</strain>
    </source>
</reference>
<gene>
    <name evidence="2" type="ORF">C8P69_101506</name>
</gene>
<proteinExistence type="predicted"/>
<evidence type="ECO:0000313" key="3">
    <source>
        <dbReference type="Proteomes" id="UP000241808"/>
    </source>
</evidence>
<comment type="caution">
    <text evidence="2">The sequence shown here is derived from an EMBL/GenBank/DDBJ whole genome shotgun (WGS) entry which is preliminary data.</text>
</comment>
<organism evidence="2 3">
    <name type="scientific">Phreatobacter oligotrophus</name>
    <dbReference type="NCBI Taxonomy" id="1122261"/>
    <lineage>
        <taxon>Bacteria</taxon>
        <taxon>Pseudomonadati</taxon>
        <taxon>Pseudomonadota</taxon>
        <taxon>Alphaproteobacteria</taxon>
        <taxon>Hyphomicrobiales</taxon>
        <taxon>Phreatobacteraceae</taxon>
        <taxon>Phreatobacter</taxon>
    </lineage>
</organism>
<dbReference type="OrthoDB" id="7269965at2"/>
<dbReference type="Proteomes" id="UP000241808">
    <property type="component" value="Unassembled WGS sequence"/>
</dbReference>
<dbReference type="SUPFAM" id="SSF75708">
    <property type="entry name" value="Chemotaxis phosphatase CheZ"/>
    <property type="match status" value="1"/>
</dbReference>
<accession>A0A2T4ZIN2</accession>
<keyword evidence="3" id="KW-1185">Reference proteome</keyword>
<feature type="compositionally biased region" description="Low complexity" evidence="1">
    <location>
        <begin position="260"/>
        <end position="282"/>
    </location>
</feature>
<evidence type="ECO:0000313" key="2">
    <source>
        <dbReference type="EMBL" id="PTM61835.1"/>
    </source>
</evidence>
<evidence type="ECO:0000256" key="1">
    <source>
        <dbReference type="SAM" id="MobiDB-lite"/>
    </source>
</evidence>